<dbReference type="PANTHER" id="PTHR34071">
    <property type="entry name" value="5-NITROIMIDAZOLE ANTIBIOTICS RESISTANCE PROTEIN, NIMA-FAMILY-RELATED PROTEIN-RELATED"/>
    <property type="match status" value="1"/>
</dbReference>
<dbReference type="PANTHER" id="PTHR34071:SF2">
    <property type="entry name" value="FLAVIN-NUCLEOTIDE-BINDING PROTEIN"/>
    <property type="match status" value="1"/>
</dbReference>
<evidence type="ECO:0000313" key="2">
    <source>
        <dbReference type="Proteomes" id="UP000054144"/>
    </source>
</evidence>
<dbReference type="OrthoDB" id="444432at2759"/>
<dbReference type="SUPFAM" id="SSF50475">
    <property type="entry name" value="FMN-binding split barrel"/>
    <property type="match status" value="1"/>
</dbReference>
<organism evidence="1 2">
    <name type="scientific">Fistulina hepatica ATCC 64428</name>
    <dbReference type="NCBI Taxonomy" id="1128425"/>
    <lineage>
        <taxon>Eukaryota</taxon>
        <taxon>Fungi</taxon>
        <taxon>Dikarya</taxon>
        <taxon>Basidiomycota</taxon>
        <taxon>Agaricomycotina</taxon>
        <taxon>Agaricomycetes</taxon>
        <taxon>Agaricomycetidae</taxon>
        <taxon>Agaricales</taxon>
        <taxon>Fistulinaceae</taxon>
        <taxon>Fistulina</taxon>
    </lineage>
</organism>
<evidence type="ECO:0008006" key="3">
    <source>
        <dbReference type="Google" id="ProtNLM"/>
    </source>
</evidence>
<name>A0A0D7A477_9AGAR</name>
<keyword evidence="2" id="KW-1185">Reference proteome</keyword>
<dbReference type="InterPro" id="IPR012349">
    <property type="entry name" value="Split_barrel_FMN-bd"/>
</dbReference>
<gene>
    <name evidence="1" type="ORF">FISHEDRAFT_76397</name>
</gene>
<protein>
    <recommendedName>
        <fullName evidence="3">5-nitroimidazole antibiotic resistance protein</fullName>
    </recommendedName>
</protein>
<dbReference type="Pfam" id="PF12900">
    <property type="entry name" value="Pyridox_ox_2"/>
    <property type="match status" value="1"/>
</dbReference>
<evidence type="ECO:0000313" key="1">
    <source>
        <dbReference type="EMBL" id="KIY45540.1"/>
    </source>
</evidence>
<dbReference type="AlphaFoldDB" id="A0A0D7A477"/>
<reference evidence="1 2" key="1">
    <citation type="journal article" date="2015" name="Fungal Genet. Biol.">
        <title>Evolution of novel wood decay mechanisms in Agaricales revealed by the genome sequences of Fistulina hepatica and Cylindrobasidium torrendii.</title>
        <authorList>
            <person name="Floudas D."/>
            <person name="Held B.W."/>
            <person name="Riley R."/>
            <person name="Nagy L.G."/>
            <person name="Koehler G."/>
            <person name="Ransdell A.S."/>
            <person name="Younus H."/>
            <person name="Chow J."/>
            <person name="Chiniquy J."/>
            <person name="Lipzen A."/>
            <person name="Tritt A."/>
            <person name="Sun H."/>
            <person name="Haridas S."/>
            <person name="LaButti K."/>
            <person name="Ohm R.A."/>
            <person name="Kues U."/>
            <person name="Blanchette R.A."/>
            <person name="Grigoriev I.V."/>
            <person name="Minto R.E."/>
            <person name="Hibbett D.S."/>
        </authorList>
    </citation>
    <scope>NUCLEOTIDE SEQUENCE [LARGE SCALE GENOMIC DNA]</scope>
    <source>
        <strain evidence="1 2">ATCC 64428</strain>
    </source>
</reference>
<dbReference type="Proteomes" id="UP000054144">
    <property type="component" value="Unassembled WGS sequence"/>
</dbReference>
<accession>A0A0D7A477</accession>
<sequence length="257" mass="28051">MATEYQQTPLNSFNRHKTRGTYDQDTIHALIDAAPVLHVSFLPAQDDADPFPVILPMIGCIGAFNPTPDAPAPAPAIYLHGHVSARLLKLNSPDGTPVCIAASSVDGLVLALTPFNHSTNYRSAVVFGRAHAVTSDAEKLWALERITDNALPGRWHQTRIPPTSAELQSTGVLRVEIVNASAKIRAKGVMDVLPDLKNEALRERVWTGVVPAWMHYGDPIPAESNMVDEVPGYIQDWVIEQNETNERYAYAAIEGGD</sequence>
<dbReference type="Gene3D" id="2.30.110.10">
    <property type="entry name" value="Electron Transport, Fmn-binding Protein, Chain A"/>
    <property type="match status" value="1"/>
</dbReference>
<proteinExistence type="predicted"/>
<dbReference type="InterPro" id="IPR024747">
    <property type="entry name" value="Pyridox_Oxase-rel"/>
</dbReference>
<dbReference type="EMBL" id="KN882047">
    <property type="protein sequence ID" value="KIY45540.1"/>
    <property type="molecule type" value="Genomic_DNA"/>
</dbReference>